<organism evidence="2 3">
    <name type="scientific">Symmachiella dynata</name>
    <dbReference type="NCBI Taxonomy" id="2527995"/>
    <lineage>
        <taxon>Bacteria</taxon>
        <taxon>Pseudomonadati</taxon>
        <taxon>Planctomycetota</taxon>
        <taxon>Planctomycetia</taxon>
        <taxon>Planctomycetales</taxon>
        <taxon>Planctomycetaceae</taxon>
        <taxon>Symmachiella</taxon>
    </lineage>
</organism>
<feature type="transmembrane region" description="Helical" evidence="1">
    <location>
        <begin position="21"/>
        <end position="42"/>
    </location>
</feature>
<evidence type="ECO:0000313" key="3">
    <source>
        <dbReference type="Proteomes" id="UP000319383"/>
    </source>
</evidence>
<protein>
    <submittedName>
        <fullName evidence="2">Uncharacterized protein</fullName>
    </submittedName>
</protein>
<keyword evidence="1" id="KW-0472">Membrane</keyword>
<dbReference type="EMBL" id="CP036276">
    <property type="protein sequence ID" value="QDU43920.1"/>
    <property type="molecule type" value="Genomic_DNA"/>
</dbReference>
<sequence length="180" mass="19639">MASQSPQLVRSAAQAARTLQIIYVNLAIVPSGFLAYLLVAGVNQQQELGVLSIIAVVDAAAMFVAWIFAPNFLASKQRTRIADLFPEGPLEPFADDQSESDSVVFQQLYGVYQYSSIIAAAILEGAIFLNLFAYFTEGHPVNLVIGGAFILLLLTSIPTASRIQNWVEGEIVAIEQMRRF</sequence>
<feature type="transmembrane region" description="Helical" evidence="1">
    <location>
        <begin position="48"/>
        <end position="69"/>
    </location>
</feature>
<dbReference type="Proteomes" id="UP000319383">
    <property type="component" value="Chromosome"/>
</dbReference>
<accession>A0A517ZN86</accession>
<name>A0A517ZN86_9PLAN</name>
<gene>
    <name evidence="2" type="ORF">Mal52_23980</name>
</gene>
<dbReference type="KEGG" id="sdyn:Mal52_23980"/>
<keyword evidence="1" id="KW-1133">Transmembrane helix</keyword>
<evidence type="ECO:0000256" key="1">
    <source>
        <dbReference type="SAM" id="Phobius"/>
    </source>
</evidence>
<evidence type="ECO:0000313" key="2">
    <source>
        <dbReference type="EMBL" id="QDU43920.1"/>
    </source>
</evidence>
<dbReference type="AlphaFoldDB" id="A0A517ZN86"/>
<reference evidence="2 3" key="1">
    <citation type="submission" date="2019-02" db="EMBL/GenBank/DDBJ databases">
        <title>Deep-cultivation of Planctomycetes and their phenomic and genomic characterization uncovers novel biology.</title>
        <authorList>
            <person name="Wiegand S."/>
            <person name="Jogler M."/>
            <person name="Boedeker C."/>
            <person name="Pinto D."/>
            <person name="Vollmers J."/>
            <person name="Rivas-Marin E."/>
            <person name="Kohn T."/>
            <person name="Peeters S.H."/>
            <person name="Heuer A."/>
            <person name="Rast P."/>
            <person name="Oberbeckmann S."/>
            <person name="Bunk B."/>
            <person name="Jeske O."/>
            <person name="Meyerdierks A."/>
            <person name="Storesund J.E."/>
            <person name="Kallscheuer N."/>
            <person name="Luecker S."/>
            <person name="Lage O.M."/>
            <person name="Pohl T."/>
            <person name="Merkel B.J."/>
            <person name="Hornburger P."/>
            <person name="Mueller R.-W."/>
            <person name="Bruemmer F."/>
            <person name="Labrenz M."/>
            <person name="Spormann A.M."/>
            <person name="Op den Camp H."/>
            <person name="Overmann J."/>
            <person name="Amann R."/>
            <person name="Jetten M.S.M."/>
            <person name="Mascher T."/>
            <person name="Medema M.H."/>
            <person name="Devos D.P."/>
            <person name="Kaster A.-K."/>
            <person name="Ovreas L."/>
            <person name="Rohde M."/>
            <person name="Galperin M.Y."/>
            <person name="Jogler C."/>
        </authorList>
    </citation>
    <scope>NUCLEOTIDE SEQUENCE [LARGE SCALE GENOMIC DNA]</scope>
    <source>
        <strain evidence="2 3">Mal52</strain>
    </source>
</reference>
<dbReference type="RefSeq" id="WP_145376196.1">
    <property type="nucleotide sequence ID" value="NZ_CAXBED010000336.1"/>
</dbReference>
<feature type="transmembrane region" description="Helical" evidence="1">
    <location>
        <begin position="141"/>
        <end position="160"/>
    </location>
</feature>
<proteinExistence type="predicted"/>
<keyword evidence="3" id="KW-1185">Reference proteome</keyword>
<keyword evidence="1" id="KW-0812">Transmembrane</keyword>
<feature type="transmembrane region" description="Helical" evidence="1">
    <location>
        <begin position="114"/>
        <end position="135"/>
    </location>
</feature>